<evidence type="ECO:0000313" key="2">
    <source>
        <dbReference type="Proteomes" id="UP000245469"/>
    </source>
</evidence>
<dbReference type="Gene3D" id="1.25.10.10">
    <property type="entry name" value="Leucine-rich Repeat Variant"/>
    <property type="match status" value="1"/>
</dbReference>
<dbReference type="Proteomes" id="UP000245469">
    <property type="component" value="Unassembled WGS sequence"/>
</dbReference>
<dbReference type="SUPFAM" id="SSF48371">
    <property type="entry name" value="ARM repeat"/>
    <property type="match status" value="1"/>
</dbReference>
<accession>A0A316AEJ7</accession>
<organism evidence="1 2">
    <name type="scientific">Quadrisphaera granulorum</name>
    <dbReference type="NCBI Taxonomy" id="317664"/>
    <lineage>
        <taxon>Bacteria</taxon>
        <taxon>Bacillati</taxon>
        <taxon>Actinomycetota</taxon>
        <taxon>Actinomycetes</taxon>
        <taxon>Kineosporiales</taxon>
        <taxon>Kineosporiaceae</taxon>
        <taxon>Quadrisphaera</taxon>
    </lineage>
</organism>
<evidence type="ECO:0000313" key="1">
    <source>
        <dbReference type="EMBL" id="PWJ55698.1"/>
    </source>
</evidence>
<protein>
    <submittedName>
        <fullName evidence="1">HEAT repeat protein</fullName>
    </submittedName>
</protein>
<dbReference type="AlphaFoldDB" id="A0A316AEJ7"/>
<proteinExistence type="predicted"/>
<dbReference type="OrthoDB" id="7359267at2"/>
<comment type="caution">
    <text evidence="1">The sequence shown here is derived from an EMBL/GenBank/DDBJ whole genome shotgun (WGS) entry which is preliminary data.</text>
</comment>
<dbReference type="RefSeq" id="WP_109772782.1">
    <property type="nucleotide sequence ID" value="NZ_QGDQ01000002.1"/>
</dbReference>
<dbReference type="InterPro" id="IPR011989">
    <property type="entry name" value="ARM-like"/>
</dbReference>
<dbReference type="EMBL" id="QGDQ01000002">
    <property type="protein sequence ID" value="PWJ55698.1"/>
    <property type="molecule type" value="Genomic_DNA"/>
</dbReference>
<keyword evidence="2" id="KW-1185">Reference proteome</keyword>
<dbReference type="InterPro" id="IPR016024">
    <property type="entry name" value="ARM-type_fold"/>
</dbReference>
<reference evidence="1 2" key="1">
    <citation type="submission" date="2018-03" db="EMBL/GenBank/DDBJ databases">
        <title>Genomic Encyclopedia of Archaeal and Bacterial Type Strains, Phase II (KMG-II): from individual species to whole genera.</title>
        <authorList>
            <person name="Goeker M."/>
        </authorList>
    </citation>
    <scope>NUCLEOTIDE SEQUENCE [LARGE SCALE GENOMIC DNA]</scope>
    <source>
        <strain evidence="1 2">DSM 44889</strain>
    </source>
</reference>
<sequence>MALVRKTAPAERDADAPRRAERTWSVLVEQLRHPDPEARRRAALDLHGELRAAPALLAAAREEDDPAARDAALATVASFDLVEVARELAGWLGLDDAARRNAAVVALQSMPSCVASVLEHVLAGADVRARLMAVMVITALPRPEVPRWLLRIAEGDADENVVAAAIDAGVLVDDALGHQLATEGAARFPDNPYLAFLAASVAPTASLSEVGAP</sequence>
<name>A0A316AEJ7_9ACTN</name>
<gene>
    <name evidence="1" type="ORF">BXY45_10261</name>
</gene>